<comment type="caution">
    <text evidence="1">The sequence shown here is derived from an EMBL/GenBank/DDBJ whole genome shotgun (WGS) entry which is preliminary data.</text>
</comment>
<evidence type="ECO:0000313" key="2">
    <source>
        <dbReference type="Proteomes" id="UP000648914"/>
    </source>
</evidence>
<reference evidence="1 2" key="1">
    <citation type="submission" date="2020-12" db="EMBL/GenBank/DDBJ databases">
        <title>Comparative genomic insights into the epidemiology and virulence of plant pathogenic Pseudomonads from Turkey.</title>
        <authorList>
            <person name="Dillon M."/>
            <person name="Ruiz-Bedoya T."/>
            <person name="Bendalovic-Torma C."/>
            <person name="Guttman K.M."/>
            <person name="Kwak H."/>
            <person name="Middleton M.A."/>
            <person name="Wang P.W."/>
            <person name="Horuz S."/>
            <person name="Aysan Y."/>
            <person name="Guttman D.S."/>
        </authorList>
    </citation>
    <scope>NUCLEOTIDE SEQUENCE [LARGE SCALE GENOMIC DNA]</scope>
    <source>
        <strain evidence="1 2">S5_IA_2b</strain>
    </source>
</reference>
<gene>
    <name evidence="1" type="ORF">YA0852_03850</name>
</gene>
<evidence type="ECO:0000313" key="1">
    <source>
        <dbReference type="EMBL" id="MBI6563250.1"/>
    </source>
</evidence>
<protein>
    <recommendedName>
        <fullName evidence="3">Phage tail fiber protein</fullName>
    </recommendedName>
</protein>
<dbReference type="RefSeq" id="WP_198719835.1">
    <property type="nucleotide sequence ID" value="NZ_JAEIKU010000048.1"/>
</dbReference>
<dbReference type="EMBL" id="JAEILG010000007">
    <property type="protein sequence ID" value="MBI6563250.1"/>
    <property type="molecule type" value="Genomic_DNA"/>
</dbReference>
<sequence>MTDQTQRLEIATVRAEIGSNITYRFNNDAIDAGGIPTDSGSIPNLKQVIKSIEDKASISTAIYPTVASGLAATVEGGMFLVASADAGEIYEVWRKVSGVAVDTGKRALSAQAAQAAVSSAQGSAEASEASAVAAQAAAANAAEDFQDIFEADQVERETEFRAFMDASGYESTYLTYGSGVIVLRQTQLVQRSGELYRVLNASDLPLTLTGNWVTDAPKLMAVGDSALRQILAGPDGAKYVFDGDRSIHDALLAVGVSISPGNGVADDMGKVVTALATTSQIKFAQSPNGYDFKSKVSITLTKDTVIDFNGQLSRWTNGQIILKSPTIATGLTLTANVARAATVLPLSSAAGIQRGDLVYITTTIKPSSDWNDTKKDCVLVTSVSGNSVTLADPLNFHYTTADAGLSIRVYRPVRLELRGLNSLLIAADSDPTPYVQIQAEGIHGLSIINPTIRGQMPFNRDLNPYRVGIQTIVCRDVNIVDPTYEAMSYQVGIYGGSRYITETNAKSYYCHHGHADVGDWSSDYKVKGVIGVDNYQTMSTHPAFRAYAEDVEAHNDYGLQNWRCFGGGIRNGTIRSSADDTLELPQYQNAVMNPGYDYLYDDADFYCDNFDFRLPNRITKAVFGVRFGRTVTISSTKVNDIITSFGGRDNVKQLIVGTGNRIGGRSLSTPGTALTLCPARIDFDVPLDARLLSGVYHVDPRLQMVPHSAGRLACRGSVFTGRAAASPLATNLRLHVNAFSTQSQVNILTGKLKLFSTVTHNSSGDFSTQEKHFNFYFAVRDVSALNFPTIAVFTSGLSGQAGEGVVLTIGTPTFAGVSQIGLGDNYIEVPVVLTASGTSPKFSLSYEVEFNVVD</sequence>
<keyword evidence="2" id="KW-1185">Reference proteome</keyword>
<organism evidence="1 2">
    <name type="scientific">Pseudomonas synxantha</name>
    <dbReference type="NCBI Taxonomy" id="47883"/>
    <lineage>
        <taxon>Bacteria</taxon>
        <taxon>Pseudomonadati</taxon>
        <taxon>Pseudomonadota</taxon>
        <taxon>Gammaproteobacteria</taxon>
        <taxon>Pseudomonadales</taxon>
        <taxon>Pseudomonadaceae</taxon>
        <taxon>Pseudomonas</taxon>
    </lineage>
</organism>
<proteinExistence type="predicted"/>
<evidence type="ECO:0008006" key="3">
    <source>
        <dbReference type="Google" id="ProtNLM"/>
    </source>
</evidence>
<name>A0ABS0UCF9_9PSED</name>
<dbReference type="Proteomes" id="UP000648914">
    <property type="component" value="Unassembled WGS sequence"/>
</dbReference>
<accession>A0ABS0UCF9</accession>